<dbReference type="EMBL" id="VSSQ01000213">
    <property type="protein sequence ID" value="MPL85898.1"/>
    <property type="molecule type" value="Genomic_DNA"/>
</dbReference>
<dbReference type="GO" id="GO:0043565">
    <property type="term" value="F:sequence-specific DNA binding"/>
    <property type="evidence" value="ECO:0007669"/>
    <property type="project" value="TreeGrafter"/>
</dbReference>
<dbReference type="AlphaFoldDB" id="A0A644V3I5"/>
<comment type="caution">
    <text evidence="2">The sequence shown here is derived from an EMBL/GenBank/DDBJ whole genome shotgun (WGS) entry which is preliminary data.</text>
</comment>
<reference evidence="2" key="1">
    <citation type="submission" date="2019-08" db="EMBL/GenBank/DDBJ databases">
        <authorList>
            <person name="Kucharzyk K."/>
            <person name="Murdoch R.W."/>
            <person name="Higgins S."/>
            <person name="Loffler F."/>
        </authorList>
    </citation>
    <scope>NUCLEOTIDE SEQUENCE</scope>
</reference>
<dbReference type="PANTHER" id="PTHR36966:SF1">
    <property type="entry name" value="REP-ASSOCIATED TYROSINE TRANSPOSASE"/>
    <property type="match status" value="1"/>
</dbReference>
<organism evidence="2">
    <name type="scientific">bioreactor metagenome</name>
    <dbReference type="NCBI Taxonomy" id="1076179"/>
    <lineage>
        <taxon>unclassified sequences</taxon>
        <taxon>metagenomes</taxon>
        <taxon>ecological metagenomes</taxon>
    </lineage>
</organism>
<dbReference type="InterPro" id="IPR036515">
    <property type="entry name" value="Transposase_17_sf"/>
</dbReference>
<dbReference type="InterPro" id="IPR052715">
    <property type="entry name" value="RAYT_transposase"/>
</dbReference>
<dbReference type="PANTHER" id="PTHR36966">
    <property type="entry name" value="REP-ASSOCIATED TYROSINE TRANSPOSASE"/>
    <property type="match status" value="1"/>
</dbReference>
<dbReference type="GO" id="GO:0004803">
    <property type="term" value="F:transposase activity"/>
    <property type="evidence" value="ECO:0007669"/>
    <property type="project" value="InterPro"/>
</dbReference>
<name>A0A644V3I5_9ZZZZ</name>
<evidence type="ECO:0000313" key="2">
    <source>
        <dbReference type="EMBL" id="MPL85898.1"/>
    </source>
</evidence>
<feature type="domain" description="Transposase IS200-like" evidence="1">
    <location>
        <begin position="23"/>
        <end position="215"/>
    </location>
</feature>
<dbReference type="SUPFAM" id="SSF143422">
    <property type="entry name" value="Transposase IS200-like"/>
    <property type="match status" value="1"/>
</dbReference>
<accession>A0A644V3I5</accession>
<evidence type="ECO:0000259" key="1">
    <source>
        <dbReference type="SMART" id="SM01321"/>
    </source>
</evidence>
<proteinExistence type="predicted"/>
<dbReference type="GO" id="GO:0006313">
    <property type="term" value="P:DNA transposition"/>
    <property type="evidence" value="ECO:0007669"/>
    <property type="project" value="InterPro"/>
</dbReference>
<dbReference type="Gene3D" id="3.30.70.1290">
    <property type="entry name" value="Transposase IS200-like"/>
    <property type="match status" value="1"/>
</dbReference>
<dbReference type="InterPro" id="IPR002686">
    <property type="entry name" value="Transposase_17"/>
</dbReference>
<sequence>MVPEKFRNKYRIVSHRKPGWDYSSDGFYFITLVTQNRVCNLGEIVDDADGRPFIKLSGFGKIVDAEWHKSFEIRDELFLDTYIIMPNHLHAILVIDKNEKIAMIENGLDTDAVGGDTADTADTDITTVATTVDTHGRAYLRSPSRPFYRLPKSISSFLAGFKSAVNSKIDDYIDQHNLNIPKYNRNNHFFQPNYYDHIIRNEQSYQTISEYITNNPVNWKNDKLHKR</sequence>
<gene>
    <name evidence="2" type="ORF">SDC9_31873</name>
</gene>
<protein>
    <recommendedName>
        <fullName evidence="1">Transposase IS200-like domain-containing protein</fullName>
    </recommendedName>
</protein>
<dbReference type="SMART" id="SM01321">
    <property type="entry name" value="Y1_Tnp"/>
    <property type="match status" value="1"/>
</dbReference>